<dbReference type="InterPro" id="IPR005162">
    <property type="entry name" value="Retrotrans_gag_dom"/>
</dbReference>
<evidence type="ECO:0000256" key="1">
    <source>
        <dbReference type="PROSITE-ProRule" id="PRU00047"/>
    </source>
</evidence>
<dbReference type="PROSITE" id="PS50158">
    <property type="entry name" value="ZF_CCHC"/>
    <property type="match status" value="1"/>
</dbReference>
<evidence type="ECO:0000259" key="3">
    <source>
        <dbReference type="PROSITE" id="PS50158"/>
    </source>
</evidence>
<feature type="compositionally biased region" description="Basic and acidic residues" evidence="2">
    <location>
        <begin position="51"/>
        <end position="60"/>
    </location>
</feature>
<keyword evidence="1" id="KW-0862">Zinc</keyword>
<dbReference type="Pfam" id="PF00098">
    <property type="entry name" value="zf-CCHC"/>
    <property type="match status" value="1"/>
</dbReference>
<feature type="compositionally biased region" description="Acidic residues" evidence="2">
    <location>
        <begin position="175"/>
        <end position="192"/>
    </location>
</feature>
<feature type="domain" description="CCHC-type" evidence="3">
    <location>
        <begin position="569"/>
        <end position="584"/>
    </location>
</feature>
<dbReference type="GO" id="GO:0008270">
    <property type="term" value="F:zinc ion binding"/>
    <property type="evidence" value="ECO:0007669"/>
    <property type="project" value="UniProtKB-KW"/>
</dbReference>
<dbReference type="Gene3D" id="4.10.60.10">
    <property type="entry name" value="Zinc finger, CCHC-type"/>
    <property type="match status" value="1"/>
</dbReference>
<dbReference type="SMART" id="SM00343">
    <property type="entry name" value="ZnF_C2HC"/>
    <property type="match status" value="1"/>
</dbReference>
<name>A0A6G0QB79_9STRA</name>
<dbReference type="PANTHER" id="PTHR33223:SF6">
    <property type="entry name" value="CCHC-TYPE DOMAIN-CONTAINING PROTEIN"/>
    <property type="match status" value="1"/>
</dbReference>
<feature type="region of interest" description="Disordered" evidence="2">
    <location>
        <begin position="110"/>
        <end position="221"/>
    </location>
</feature>
<gene>
    <name evidence="4" type="ORF">PF008_g28450</name>
</gene>
<reference evidence="4 5" key="1">
    <citation type="submission" date="2018-09" db="EMBL/GenBank/DDBJ databases">
        <title>Genomic investigation of the strawberry pathogen Phytophthora fragariae indicates pathogenicity is determined by transcriptional variation in three key races.</title>
        <authorList>
            <person name="Adams T.M."/>
            <person name="Armitage A.D."/>
            <person name="Sobczyk M.K."/>
            <person name="Bates H.J."/>
            <person name="Dunwell J.M."/>
            <person name="Nellist C.F."/>
            <person name="Harrison R.J."/>
        </authorList>
    </citation>
    <scope>NUCLEOTIDE SEQUENCE [LARGE SCALE GENOMIC DNA]</scope>
    <source>
        <strain evidence="4 5">NOV-77</strain>
    </source>
</reference>
<dbReference type="Proteomes" id="UP000486351">
    <property type="component" value="Unassembled WGS sequence"/>
</dbReference>
<dbReference type="GO" id="GO:0003676">
    <property type="term" value="F:nucleic acid binding"/>
    <property type="evidence" value="ECO:0007669"/>
    <property type="project" value="InterPro"/>
</dbReference>
<protein>
    <recommendedName>
        <fullName evidence="3">CCHC-type domain-containing protein</fullName>
    </recommendedName>
</protein>
<proteinExistence type="predicted"/>
<feature type="compositionally biased region" description="Low complexity" evidence="2">
    <location>
        <begin position="143"/>
        <end position="153"/>
    </location>
</feature>
<dbReference type="PANTHER" id="PTHR33223">
    <property type="entry name" value="CCHC-TYPE DOMAIN-CONTAINING PROTEIN"/>
    <property type="match status" value="1"/>
</dbReference>
<dbReference type="InterPro" id="IPR001878">
    <property type="entry name" value="Znf_CCHC"/>
</dbReference>
<feature type="compositionally biased region" description="Acidic residues" evidence="2">
    <location>
        <begin position="509"/>
        <end position="519"/>
    </location>
</feature>
<dbReference type="AlphaFoldDB" id="A0A6G0QB79"/>
<accession>A0A6G0QB79</accession>
<feature type="compositionally biased region" description="Polar residues" evidence="2">
    <location>
        <begin position="129"/>
        <end position="142"/>
    </location>
</feature>
<keyword evidence="1" id="KW-0863">Zinc-finger</keyword>
<feature type="region of interest" description="Disordered" evidence="2">
    <location>
        <begin position="509"/>
        <end position="530"/>
    </location>
</feature>
<dbReference type="InterPro" id="IPR036875">
    <property type="entry name" value="Znf_CCHC_sf"/>
</dbReference>
<feature type="region of interest" description="Disordered" evidence="2">
    <location>
        <begin position="1"/>
        <end position="77"/>
    </location>
</feature>
<evidence type="ECO:0000313" key="5">
    <source>
        <dbReference type="Proteomes" id="UP000486351"/>
    </source>
</evidence>
<dbReference type="EMBL" id="QXFY01004187">
    <property type="protein sequence ID" value="KAE9279108.1"/>
    <property type="molecule type" value="Genomic_DNA"/>
</dbReference>
<evidence type="ECO:0000256" key="2">
    <source>
        <dbReference type="SAM" id="MobiDB-lite"/>
    </source>
</evidence>
<dbReference type="Pfam" id="PF03732">
    <property type="entry name" value="Retrotrans_gag"/>
    <property type="match status" value="1"/>
</dbReference>
<sequence>MQPSTRTAKKQLEDQTQTSVPAPAGGSTPRRQEDPDEETKENESDDANNSSDERHDHGPDDTQDAPPADSATSGIEDGAAMAPVAALTAALQQMATAMARIDARLNQLSTTAVSPAPTPTPGDTGAQTVTVESSQRPADTTNLPTQPVAQQAPPAAPRNPPLAATARQVVYQPRDDDDDGDGSDDNDDDDESDGSHDGGGRRVRRQPVTRPGDRGFHRNRRRAIRDLDLSTFLPTPQTSVTTWLARVDLALEGARLSGRGVWTSQELYYILGNKLQDSAARWWVQLDRKLRDRERTWTKLKASLLQRYGERPDKAMAEWRVGQRRMMPGETYADFAAALRDRCGNNRVRERVLLAQFYRSLDRTTRLLVKQRPKPETLEEAVDKATEINDPIDNVAQGMENIGQAFVTTPETYVVPANGTTGHMALISSTDVAEEEKLACFTNSRCVYNKYLGLWEAPKGRVWNGHMWAPVPQKRTAPAAAPTAAKRMATAKVVHTAKVNIAVAAGNDYDEESNDGEEADAPHVPPPPKKAKFAARRSKAATRQVTAMEASGKSTVVAPPPGRFGESNCYACNQLGHFARECPDAEARARNDEYLARREQEKKLQENENRTT</sequence>
<organism evidence="4 5">
    <name type="scientific">Phytophthora fragariae</name>
    <dbReference type="NCBI Taxonomy" id="53985"/>
    <lineage>
        <taxon>Eukaryota</taxon>
        <taxon>Sar</taxon>
        <taxon>Stramenopiles</taxon>
        <taxon>Oomycota</taxon>
        <taxon>Peronosporomycetes</taxon>
        <taxon>Peronosporales</taxon>
        <taxon>Peronosporaceae</taxon>
        <taxon>Phytophthora</taxon>
    </lineage>
</organism>
<feature type="compositionally biased region" description="Acidic residues" evidence="2">
    <location>
        <begin position="34"/>
        <end position="46"/>
    </location>
</feature>
<keyword evidence="1" id="KW-0479">Metal-binding</keyword>
<comment type="caution">
    <text evidence="4">The sequence shown here is derived from an EMBL/GenBank/DDBJ whole genome shotgun (WGS) entry which is preliminary data.</text>
</comment>
<dbReference type="SUPFAM" id="SSF57756">
    <property type="entry name" value="Retrovirus zinc finger-like domains"/>
    <property type="match status" value="1"/>
</dbReference>
<feature type="compositionally biased region" description="Low complexity" evidence="2">
    <location>
        <begin position="110"/>
        <end position="128"/>
    </location>
</feature>
<evidence type="ECO:0000313" key="4">
    <source>
        <dbReference type="EMBL" id="KAE9279108.1"/>
    </source>
</evidence>